<protein>
    <submittedName>
        <fullName evidence="1">Uncharacterized protein</fullName>
    </submittedName>
</protein>
<name>A0ABY7FSE2_MYAAR</name>
<sequence length="89" mass="10315">MELPEVSSFTVVIYSHFLMNIVVNVEDRFLDLPLLQKFEVLNTRNLPGKEPTCHGEDGINILMRTDVWELYKMGSWSRDSEDDRGITIV</sequence>
<organism evidence="1 2">
    <name type="scientific">Mya arenaria</name>
    <name type="common">Soft-shell clam</name>
    <dbReference type="NCBI Taxonomy" id="6604"/>
    <lineage>
        <taxon>Eukaryota</taxon>
        <taxon>Metazoa</taxon>
        <taxon>Spiralia</taxon>
        <taxon>Lophotrochozoa</taxon>
        <taxon>Mollusca</taxon>
        <taxon>Bivalvia</taxon>
        <taxon>Autobranchia</taxon>
        <taxon>Heteroconchia</taxon>
        <taxon>Euheterodonta</taxon>
        <taxon>Imparidentia</taxon>
        <taxon>Neoheterodontei</taxon>
        <taxon>Myida</taxon>
        <taxon>Myoidea</taxon>
        <taxon>Myidae</taxon>
        <taxon>Mya</taxon>
    </lineage>
</organism>
<reference evidence="1" key="1">
    <citation type="submission" date="2022-11" db="EMBL/GenBank/DDBJ databases">
        <title>Centuries of genome instability and evolution in soft-shell clam transmissible cancer (bioRxiv).</title>
        <authorList>
            <person name="Hart S.F.M."/>
            <person name="Yonemitsu M.A."/>
            <person name="Giersch R.M."/>
            <person name="Beal B.F."/>
            <person name="Arriagada G."/>
            <person name="Davis B.W."/>
            <person name="Ostrander E.A."/>
            <person name="Goff S.P."/>
            <person name="Metzger M.J."/>
        </authorList>
    </citation>
    <scope>NUCLEOTIDE SEQUENCE</scope>
    <source>
        <strain evidence="1">MELC-2E11</strain>
        <tissue evidence="1">Siphon/mantle</tissue>
    </source>
</reference>
<dbReference type="EMBL" id="CP111025">
    <property type="protein sequence ID" value="WAR25150.1"/>
    <property type="molecule type" value="Genomic_DNA"/>
</dbReference>
<evidence type="ECO:0000313" key="1">
    <source>
        <dbReference type="EMBL" id="WAR25150.1"/>
    </source>
</evidence>
<dbReference type="Proteomes" id="UP001164746">
    <property type="component" value="Chromosome 14"/>
</dbReference>
<proteinExistence type="predicted"/>
<gene>
    <name evidence="1" type="ORF">MAR_010854</name>
</gene>
<keyword evidence="2" id="KW-1185">Reference proteome</keyword>
<accession>A0ABY7FSE2</accession>
<evidence type="ECO:0000313" key="2">
    <source>
        <dbReference type="Proteomes" id="UP001164746"/>
    </source>
</evidence>